<dbReference type="AlphaFoldDB" id="A0AAN7YNI7"/>
<name>A0AAN7YNI7_9MYCE</name>
<keyword evidence="5" id="KW-0963">Cytoplasm</keyword>
<dbReference type="InterPro" id="IPR058669">
    <property type="entry name" value="TPR_IPO7/11-like"/>
</dbReference>
<feature type="region of interest" description="Disordered" evidence="8">
    <location>
        <begin position="891"/>
        <end position="917"/>
    </location>
</feature>
<evidence type="ECO:0000256" key="6">
    <source>
        <dbReference type="ARBA" id="ARBA00022927"/>
    </source>
</evidence>
<comment type="similarity">
    <text evidence="3">Belongs to the importin beta family.</text>
</comment>
<keyword evidence="7" id="KW-0539">Nucleus</keyword>
<dbReference type="EMBL" id="JAVFKY010000005">
    <property type="protein sequence ID" value="KAK5575761.1"/>
    <property type="molecule type" value="Genomic_DNA"/>
</dbReference>
<keyword evidence="4" id="KW-0813">Transport</keyword>
<keyword evidence="11" id="KW-1185">Reference proteome</keyword>
<dbReference type="InterPro" id="IPR001494">
    <property type="entry name" value="Importin-beta_N"/>
</dbReference>
<dbReference type="Gene3D" id="1.25.10.10">
    <property type="entry name" value="Leucine-rich Repeat Variant"/>
    <property type="match status" value="1"/>
</dbReference>
<dbReference type="GO" id="GO:0006606">
    <property type="term" value="P:protein import into nucleus"/>
    <property type="evidence" value="ECO:0007669"/>
    <property type="project" value="TreeGrafter"/>
</dbReference>
<dbReference type="SUPFAM" id="SSF48371">
    <property type="entry name" value="ARM repeat"/>
    <property type="match status" value="1"/>
</dbReference>
<evidence type="ECO:0000313" key="11">
    <source>
        <dbReference type="Proteomes" id="UP001344447"/>
    </source>
</evidence>
<feature type="compositionally biased region" description="Acidic residues" evidence="8">
    <location>
        <begin position="964"/>
        <end position="997"/>
    </location>
</feature>
<evidence type="ECO:0000256" key="7">
    <source>
        <dbReference type="ARBA" id="ARBA00023242"/>
    </source>
</evidence>
<evidence type="ECO:0000256" key="2">
    <source>
        <dbReference type="ARBA" id="ARBA00004496"/>
    </source>
</evidence>
<evidence type="ECO:0000256" key="3">
    <source>
        <dbReference type="ARBA" id="ARBA00007991"/>
    </source>
</evidence>
<evidence type="ECO:0000259" key="9">
    <source>
        <dbReference type="PROSITE" id="PS50166"/>
    </source>
</evidence>
<evidence type="ECO:0000256" key="5">
    <source>
        <dbReference type="ARBA" id="ARBA00022490"/>
    </source>
</evidence>
<evidence type="ECO:0000256" key="1">
    <source>
        <dbReference type="ARBA" id="ARBA00004123"/>
    </source>
</evidence>
<dbReference type="PANTHER" id="PTHR10997">
    <property type="entry name" value="IMPORTIN-7, 8, 11"/>
    <property type="match status" value="1"/>
</dbReference>
<protein>
    <recommendedName>
        <fullName evidence="9">Importin N-terminal domain-containing protein</fullName>
    </recommendedName>
</protein>
<feature type="region of interest" description="Disordered" evidence="8">
    <location>
        <begin position="960"/>
        <end position="997"/>
    </location>
</feature>
<keyword evidence="6" id="KW-0653">Protein transport</keyword>
<dbReference type="InterPro" id="IPR016024">
    <property type="entry name" value="ARM-type_fold"/>
</dbReference>
<comment type="subcellular location">
    <subcellularLocation>
        <location evidence="2">Cytoplasm</location>
    </subcellularLocation>
    <subcellularLocation>
        <location evidence="1">Nucleus</location>
    </subcellularLocation>
</comment>
<feature type="compositionally biased region" description="Basic and acidic residues" evidence="8">
    <location>
        <begin position="891"/>
        <end position="906"/>
    </location>
</feature>
<sequence length="1065" mass="123284">MDPIIQTIQLFQHTLHHDANVIKAAEAQLQQIKVTEGYSRILLKILASNEVDISIKQGVSIFLKNMIIAKWRGVEGESPITEEDGEFIKENLIDLLVHSHHLVQNQIEAMIEIIANRDFPDKWASLLPKSIQYINTQDVKLILAGLTSIQLGIKRFRYITMGDKKKETLYKIVNDVFPLLLQILEFLSQHQTVESALMQKKLIKIFGYAIHFEIPDYLIQPEIFNKWLSQFVRIIQRTITPQENVKFAEDCRKNQWWLLKRTTAKLLNLLFRKSATSVRSTDHPSTKALNKLYMPVYSVEIMKVYYDQLSTLESLYKGIHYERYQQKLVEYFSFAVKYGVTYVAMKPMLPTLIQQVFFPIICFNDKDAELWECDPHEFLRSQFESSMNFATARIEVLNFMIDVVGKRGRANLDMIMGFCIQLLNKYNSATDASEKNPRQKDGVLIIISVLSAYLKNISFYKSNLEQMLLLHVFPELTSQYGFLKARACSLFSEFYNIQFTDPVYFSNALKIILGLMSDNDLPVRVKAGASICNLVRANQGVDELRPILPQLLDKIFSLLSEAESEDLVIAIESIIQRFKHEIAPYAVNLCKNLSEQFLRLLELESSDETGESGMATQDCLGVYCTLLRALKDIPDVFNALEQQIVPILKILFTPDHMMYLDEALRILTFITYYPKSISPSLWSLFPQIMGLFDECACDFASSYVNPLDNYISYGTEHFISTPQYIEMVFNMYKKMVGDISQQPVDAGDTCKIMESLIQRAKGRIDNIIAPVMEIACARLLNNDKNNQKSKEFVVYLLEIIANCIYYNPSIAIQYLESNNLIEPIFGLWFTKIKHFQRFYDKKISVLAFSSLLTLNPSPNFVKHGSSLILDKMLLFTKDMLSIEKELDKQQAEREEKIKNGTLKPDEEYADDEEDDEEDYFDNHKFEFEFTEIPDDQDCQHDDEGEVFLDDIERATEYFENGGDLGEDEADNFDEEDNDQDSDEDLFEDEDSPDFETPIDEVDGFDYMISAIQQFFQLNPNCIQQITEKQQEKIKKYVASAPARKEKLRLEKEKEEKEKLKQQQKK</sequence>
<feature type="compositionally biased region" description="Acidic residues" evidence="8">
    <location>
        <begin position="907"/>
        <end position="917"/>
    </location>
</feature>
<evidence type="ECO:0000313" key="10">
    <source>
        <dbReference type="EMBL" id="KAK5575761.1"/>
    </source>
</evidence>
<dbReference type="InterPro" id="IPR013713">
    <property type="entry name" value="XPO2_central"/>
</dbReference>
<dbReference type="InterPro" id="IPR011989">
    <property type="entry name" value="ARM-like"/>
</dbReference>
<feature type="domain" description="Importin N-terminal" evidence="9">
    <location>
        <begin position="25"/>
        <end position="98"/>
    </location>
</feature>
<comment type="caution">
    <text evidence="10">The sequence shown here is derived from an EMBL/GenBank/DDBJ whole genome shotgun (WGS) entry which is preliminary data.</text>
</comment>
<dbReference type="SMART" id="SM00913">
    <property type="entry name" value="IBN_N"/>
    <property type="match status" value="1"/>
</dbReference>
<dbReference type="PANTHER" id="PTHR10997:SF18">
    <property type="entry name" value="D-IMPORTIN 7_RANBP7"/>
    <property type="match status" value="1"/>
</dbReference>
<dbReference type="Pfam" id="PF25758">
    <property type="entry name" value="TPR_IPO11"/>
    <property type="match status" value="1"/>
</dbReference>
<dbReference type="Proteomes" id="UP001344447">
    <property type="component" value="Unassembled WGS sequence"/>
</dbReference>
<evidence type="ECO:0000256" key="4">
    <source>
        <dbReference type="ARBA" id="ARBA00022448"/>
    </source>
</evidence>
<reference evidence="10 11" key="1">
    <citation type="submission" date="2023-11" db="EMBL/GenBank/DDBJ databases">
        <title>Dfirmibasis_genome.</title>
        <authorList>
            <person name="Edelbroek B."/>
            <person name="Kjellin J."/>
            <person name="Jerlstrom-Hultqvist J."/>
            <person name="Soderbom F."/>
        </authorList>
    </citation>
    <scope>NUCLEOTIDE SEQUENCE [LARGE SCALE GENOMIC DNA]</scope>
    <source>
        <strain evidence="10 11">TNS-C-14</strain>
    </source>
</reference>
<dbReference type="PROSITE" id="PS50166">
    <property type="entry name" value="IMPORTIN_B_NT"/>
    <property type="match status" value="1"/>
</dbReference>
<dbReference type="GO" id="GO:0005635">
    <property type="term" value="C:nuclear envelope"/>
    <property type="evidence" value="ECO:0007669"/>
    <property type="project" value="TreeGrafter"/>
</dbReference>
<dbReference type="Pfam" id="PF08506">
    <property type="entry name" value="Cse1"/>
    <property type="match status" value="1"/>
</dbReference>
<gene>
    <name evidence="10" type="ORF">RB653_006895</name>
</gene>
<proteinExistence type="inferred from homology"/>
<dbReference type="GO" id="GO:0005829">
    <property type="term" value="C:cytosol"/>
    <property type="evidence" value="ECO:0007669"/>
    <property type="project" value="TreeGrafter"/>
</dbReference>
<dbReference type="Pfam" id="PF03810">
    <property type="entry name" value="IBN_N"/>
    <property type="match status" value="1"/>
</dbReference>
<organism evidence="10 11">
    <name type="scientific">Dictyostelium firmibasis</name>
    <dbReference type="NCBI Taxonomy" id="79012"/>
    <lineage>
        <taxon>Eukaryota</taxon>
        <taxon>Amoebozoa</taxon>
        <taxon>Evosea</taxon>
        <taxon>Eumycetozoa</taxon>
        <taxon>Dictyostelia</taxon>
        <taxon>Dictyosteliales</taxon>
        <taxon>Dictyosteliaceae</taxon>
        <taxon>Dictyostelium</taxon>
    </lineage>
</organism>
<dbReference type="GO" id="GO:0031267">
    <property type="term" value="F:small GTPase binding"/>
    <property type="evidence" value="ECO:0007669"/>
    <property type="project" value="InterPro"/>
</dbReference>
<accession>A0AAN7YNI7</accession>
<evidence type="ECO:0000256" key="8">
    <source>
        <dbReference type="SAM" id="MobiDB-lite"/>
    </source>
</evidence>